<dbReference type="AlphaFoldDB" id="A0A3Q9FM14"/>
<dbReference type="EMBL" id="CP034562">
    <property type="protein sequence ID" value="AZQ62698.1"/>
    <property type="molecule type" value="Genomic_DNA"/>
</dbReference>
<evidence type="ECO:0000256" key="1">
    <source>
        <dbReference type="SAM" id="Phobius"/>
    </source>
</evidence>
<proteinExistence type="predicted"/>
<evidence type="ECO:0000313" key="3">
    <source>
        <dbReference type="Proteomes" id="UP000267268"/>
    </source>
</evidence>
<organism evidence="2 3">
    <name type="scientific">Flammeovirga pectinis</name>
    <dbReference type="NCBI Taxonomy" id="2494373"/>
    <lineage>
        <taxon>Bacteria</taxon>
        <taxon>Pseudomonadati</taxon>
        <taxon>Bacteroidota</taxon>
        <taxon>Cytophagia</taxon>
        <taxon>Cytophagales</taxon>
        <taxon>Flammeovirgaceae</taxon>
        <taxon>Flammeovirga</taxon>
    </lineage>
</organism>
<keyword evidence="3" id="KW-1185">Reference proteome</keyword>
<sequence>MQHYLIGSIIISIFIVGTVQLRHLYNYLGLNKTEALSIAVLTSCFIIMSVGKLIVMITDIQL</sequence>
<dbReference type="KEGG" id="fll:EI427_10750"/>
<feature type="transmembrane region" description="Helical" evidence="1">
    <location>
        <begin position="6"/>
        <end position="24"/>
    </location>
</feature>
<accession>A0A3Q9FM14</accession>
<feature type="transmembrane region" description="Helical" evidence="1">
    <location>
        <begin position="36"/>
        <end position="57"/>
    </location>
</feature>
<gene>
    <name evidence="2" type="ORF">EI427_10750</name>
</gene>
<name>A0A3Q9FM14_9BACT</name>
<keyword evidence="1" id="KW-1133">Transmembrane helix</keyword>
<evidence type="ECO:0000313" key="2">
    <source>
        <dbReference type="EMBL" id="AZQ62698.1"/>
    </source>
</evidence>
<dbReference type="Proteomes" id="UP000267268">
    <property type="component" value="Chromosome 1"/>
</dbReference>
<keyword evidence="1" id="KW-0472">Membrane</keyword>
<reference evidence="2 3" key="1">
    <citation type="submission" date="2018-12" db="EMBL/GenBank/DDBJ databases">
        <title>Flammeovirga pectinis sp. nov., isolated from the gut of the Korean scallop, Patinopecten yessoensis.</title>
        <authorList>
            <person name="Bae J.-W."/>
            <person name="Jeong Y.-S."/>
            <person name="Kang W."/>
        </authorList>
    </citation>
    <scope>NUCLEOTIDE SEQUENCE [LARGE SCALE GENOMIC DNA]</scope>
    <source>
        <strain evidence="2 3">L12M1</strain>
    </source>
</reference>
<keyword evidence="1" id="KW-0812">Transmembrane</keyword>
<dbReference type="RefSeq" id="WP_126614451.1">
    <property type="nucleotide sequence ID" value="NZ_CP034562.1"/>
</dbReference>
<protein>
    <submittedName>
        <fullName evidence="2">Uncharacterized protein</fullName>
    </submittedName>
</protein>
<dbReference type="OrthoDB" id="9891073at2"/>